<dbReference type="Proteomes" id="UP001500547">
    <property type="component" value="Unassembled WGS sequence"/>
</dbReference>
<sequence length="275" mass="29672">MTPIERLFLSIPTLPSIPRVVQELITTLGDDDADLGALVSKVKQDQTLSARVLRLANSSHYGSRHKVGAIDDAVALIGLNALRTLVIASGVSGAFASIPGIDLKLFWRHAGQSALIARSIGRKARLNAEFAYTAALMHRIGQLLINAAYPSVAKEIAAENHDLDVTELASVERTHLQLDHSEVGAELARRWYFPAAIQNALRWYGDPMHEQAGPYAGVVHLSAQITLGLEHGEDDASIAAALPDPLLQKLVLDRPDMESEIETARDAQQSAAETA</sequence>
<dbReference type="EMBL" id="BAABLD010000017">
    <property type="protein sequence ID" value="GAA5171257.1"/>
    <property type="molecule type" value="Genomic_DNA"/>
</dbReference>
<feature type="domain" description="HDOD" evidence="1">
    <location>
        <begin position="14"/>
        <end position="207"/>
    </location>
</feature>
<dbReference type="PANTHER" id="PTHR33525">
    <property type="match status" value="1"/>
</dbReference>
<dbReference type="SUPFAM" id="SSF109604">
    <property type="entry name" value="HD-domain/PDEase-like"/>
    <property type="match status" value="1"/>
</dbReference>
<dbReference type="PANTHER" id="PTHR33525:SF6">
    <property type="entry name" value="HDOD DOMAIN-CONTAINING PROTEIN"/>
    <property type="match status" value="1"/>
</dbReference>
<gene>
    <name evidence="2" type="ORF">GCM10025770_35620</name>
</gene>
<accession>A0ABP9R3K3</accession>
<proteinExistence type="predicted"/>
<evidence type="ECO:0000313" key="2">
    <source>
        <dbReference type="EMBL" id="GAA5171257.1"/>
    </source>
</evidence>
<evidence type="ECO:0000313" key="3">
    <source>
        <dbReference type="Proteomes" id="UP001500547"/>
    </source>
</evidence>
<keyword evidence="3" id="KW-1185">Reference proteome</keyword>
<dbReference type="PROSITE" id="PS51833">
    <property type="entry name" value="HDOD"/>
    <property type="match status" value="1"/>
</dbReference>
<reference evidence="3" key="1">
    <citation type="journal article" date="2019" name="Int. J. Syst. Evol. Microbiol.">
        <title>The Global Catalogue of Microorganisms (GCM) 10K type strain sequencing project: providing services to taxonomists for standard genome sequencing and annotation.</title>
        <authorList>
            <consortium name="The Broad Institute Genomics Platform"/>
            <consortium name="The Broad Institute Genome Sequencing Center for Infectious Disease"/>
            <person name="Wu L."/>
            <person name="Ma J."/>
        </authorList>
    </citation>
    <scope>NUCLEOTIDE SEQUENCE [LARGE SCALE GENOMIC DNA]</scope>
    <source>
        <strain evidence="3">JCM 18715</strain>
    </source>
</reference>
<comment type="caution">
    <text evidence="2">The sequence shown here is derived from an EMBL/GenBank/DDBJ whole genome shotgun (WGS) entry which is preliminary data.</text>
</comment>
<dbReference type="Pfam" id="PF08668">
    <property type="entry name" value="HDOD"/>
    <property type="match status" value="1"/>
</dbReference>
<protein>
    <submittedName>
        <fullName evidence="2">HDOD domain-containing protein</fullName>
    </submittedName>
</protein>
<dbReference type="InterPro" id="IPR052340">
    <property type="entry name" value="RNase_Y/CdgJ"/>
</dbReference>
<evidence type="ECO:0000259" key="1">
    <source>
        <dbReference type="PROSITE" id="PS51833"/>
    </source>
</evidence>
<name>A0ABP9R3K3_9RHOO</name>
<dbReference type="InterPro" id="IPR013976">
    <property type="entry name" value="HDOD"/>
</dbReference>
<dbReference type="Gene3D" id="1.10.3210.10">
    <property type="entry name" value="Hypothetical protein af1432"/>
    <property type="match status" value="1"/>
</dbReference>
<organism evidence="2 3">
    <name type="scientific">Viridibacterium curvum</name>
    <dbReference type="NCBI Taxonomy" id="1101404"/>
    <lineage>
        <taxon>Bacteria</taxon>
        <taxon>Pseudomonadati</taxon>
        <taxon>Pseudomonadota</taxon>
        <taxon>Betaproteobacteria</taxon>
        <taxon>Rhodocyclales</taxon>
        <taxon>Rhodocyclaceae</taxon>
        <taxon>Viridibacterium</taxon>
    </lineage>
</organism>